<reference evidence="6" key="5">
    <citation type="submission" date="2015-06" db="UniProtKB">
        <authorList>
            <consortium name="EnsemblFungi"/>
        </authorList>
    </citation>
    <scope>IDENTIFICATION</scope>
    <source>
        <strain evidence="6">ATCC 64411</strain>
    </source>
</reference>
<dbReference type="OrthoDB" id="64220at2759"/>
<dbReference type="Pfam" id="PF04715">
    <property type="entry name" value="Anth_synt_I_N"/>
    <property type="match status" value="1"/>
</dbReference>
<name>A0A0C4EGH4_MAGP6</name>
<gene>
    <name evidence="5" type="ORF">MAPG_11918</name>
</gene>
<evidence type="ECO:0000313" key="5">
    <source>
        <dbReference type="EMBL" id="KLU92975.1"/>
    </source>
</evidence>
<feature type="region of interest" description="Disordered" evidence="1">
    <location>
        <begin position="399"/>
        <end position="433"/>
    </location>
</feature>
<keyword evidence="7" id="KW-1185">Reference proteome</keyword>
<dbReference type="Gene3D" id="3.40.50.880">
    <property type="match status" value="1"/>
</dbReference>
<evidence type="ECO:0000259" key="4">
    <source>
        <dbReference type="Pfam" id="PF04715"/>
    </source>
</evidence>
<evidence type="ECO:0000313" key="6">
    <source>
        <dbReference type="EnsemblFungi" id="MAPG_11918T0"/>
    </source>
</evidence>
<reference evidence="6" key="4">
    <citation type="journal article" date="2015" name="G3 (Bethesda)">
        <title>Genome sequences of three phytopathogenic species of the Magnaporthaceae family of fungi.</title>
        <authorList>
            <person name="Okagaki L.H."/>
            <person name="Nunes C.C."/>
            <person name="Sailsbery J."/>
            <person name="Clay B."/>
            <person name="Brown D."/>
            <person name="John T."/>
            <person name="Oh Y."/>
            <person name="Young N."/>
            <person name="Fitzgerald M."/>
            <person name="Haas B.J."/>
            <person name="Zeng Q."/>
            <person name="Young S."/>
            <person name="Adiconis X."/>
            <person name="Fan L."/>
            <person name="Levin J.Z."/>
            <person name="Mitchell T.K."/>
            <person name="Okubara P.A."/>
            <person name="Farman M.L."/>
            <person name="Kohn L.M."/>
            <person name="Birren B."/>
            <person name="Ma L.-J."/>
            <person name="Dean R.A."/>
        </authorList>
    </citation>
    <scope>NUCLEOTIDE SEQUENCE</scope>
    <source>
        <strain evidence="6">ATCC 64411 / 73-15</strain>
    </source>
</reference>
<dbReference type="InterPro" id="IPR019999">
    <property type="entry name" value="Anth_synth_I-like"/>
</dbReference>
<dbReference type="STRING" id="644358.A0A0C4EGH4"/>
<feature type="domain" description="Anthranilate synthase component I N-terminal" evidence="4">
    <location>
        <begin position="205"/>
        <end position="375"/>
    </location>
</feature>
<dbReference type="SUPFAM" id="SSF56322">
    <property type="entry name" value="ADC synthase"/>
    <property type="match status" value="1"/>
</dbReference>
<reference evidence="5" key="2">
    <citation type="submission" date="2010-05" db="EMBL/GenBank/DDBJ databases">
        <title>The Genome Sequence of Magnaporthe poae strain ATCC 64411.</title>
        <authorList>
            <consortium name="The Broad Institute Genome Sequencing Platform"/>
            <consortium name="Broad Institute Genome Sequencing Center for Infectious Disease"/>
            <person name="Ma L.-J."/>
            <person name="Dead R."/>
            <person name="Young S."/>
            <person name="Zeng Q."/>
            <person name="Koehrsen M."/>
            <person name="Alvarado L."/>
            <person name="Berlin A."/>
            <person name="Chapman S.B."/>
            <person name="Chen Z."/>
            <person name="Freedman E."/>
            <person name="Gellesch M."/>
            <person name="Goldberg J."/>
            <person name="Griggs A."/>
            <person name="Gujja S."/>
            <person name="Heilman E.R."/>
            <person name="Heiman D."/>
            <person name="Hepburn T."/>
            <person name="Howarth C."/>
            <person name="Jen D."/>
            <person name="Larson L."/>
            <person name="Mehta T."/>
            <person name="Neiman D."/>
            <person name="Pearson M."/>
            <person name="Roberts A."/>
            <person name="Saif S."/>
            <person name="Shea T."/>
            <person name="Shenoy N."/>
            <person name="Sisk P."/>
            <person name="Stolte C."/>
            <person name="Sykes S."/>
            <person name="Walk T."/>
            <person name="White J."/>
            <person name="Yandava C."/>
            <person name="Haas B."/>
            <person name="Nusbaum C."/>
            <person name="Birren B."/>
        </authorList>
    </citation>
    <scope>NUCLEOTIDE SEQUENCE</scope>
    <source>
        <strain evidence="5">ATCC 64411</strain>
    </source>
</reference>
<dbReference type="Gene3D" id="3.60.120.10">
    <property type="entry name" value="Anthranilate synthase"/>
    <property type="match status" value="1"/>
</dbReference>
<evidence type="ECO:0000259" key="2">
    <source>
        <dbReference type="Pfam" id="PF00117"/>
    </source>
</evidence>
<dbReference type="PANTHER" id="PTHR11236:SF18">
    <property type="entry name" value="AMINODEOXYCHORISMATE SYNTHASE"/>
    <property type="match status" value="1"/>
</dbReference>
<reference evidence="5" key="3">
    <citation type="submission" date="2011-03" db="EMBL/GenBank/DDBJ databases">
        <title>Annotation of Magnaporthe poae ATCC 64411.</title>
        <authorList>
            <person name="Ma L.-J."/>
            <person name="Dead R."/>
            <person name="Young S.K."/>
            <person name="Zeng Q."/>
            <person name="Gargeya S."/>
            <person name="Fitzgerald M."/>
            <person name="Haas B."/>
            <person name="Abouelleil A."/>
            <person name="Alvarado L."/>
            <person name="Arachchi H.M."/>
            <person name="Berlin A."/>
            <person name="Brown A."/>
            <person name="Chapman S.B."/>
            <person name="Chen Z."/>
            <person name="Dunbar C."/>
            <person name="Freedman E."/>
            <person name="Gearin G."/>
            <person name="Gellesch M."/>
            <person name="Goldberg J."/>
            <person name="Griggs A."/>
            <person name="Gujja S."/>
            <person name="Heiman D."/>
            <person name="Howarth C."/>
            <person name="Larson L."/>
            <person name="Lui A."/>
            <person name="MacDonald P.J.P."/>
            <person name="Mehta T."/>
            <person name="Montmayeur A."/>
            <person name="Murphy C."/>
            <person name="Neiman D."/>
            <person name="Pearson M."/>
            <person name="Priest M."/>
            <person name="Roberts A."/>
            <person name="Saif S."/>
            <person name="Shea T."/>
            <person name="Shenoy N."/>
            <person name="Sisk P."/>
            <person name="Stolte C."/>
            <person name="Sykes S."/>
            <person name="Yandava C."/>
            <person name="Wortman J."/>
            <person name="Nusbaum C."/>
            <person name="Birren B."/>
        </authorList>
    </citation>
    <scope>NUCLEOTIDE SEQUENCE</scope>
    <source>
        <strain evidence="5">ATCC 64411</strain>
    </source>
</reference>
<dbReference type="GO" id="GO:0005737">
    <property type="term" value="C:cytoplasm"/>
    <property type="evidence" value="ECO:0007669"/>
    <property type="project" value="TreeGrafter"/>
</dbReference>
<dbReference type="InterPro" id="IPR017926">
    <property type="entry name" value="GATASE"/>
</dbReference>
<dbReference type="GO" id="GO:0008153">
    <property type="term" value="P:4-aminobenzoate biosynthetic process"/>
    <property type="evidence" value="ECO:0007669"/>
    <property type="project" value="TreeGrafter"/>
</dbReference>
<dbReference type="eggNOG" id="KOG1224">
    <property type="taxonomic scope" value="Eukaryota"/>
</dbReference>
<evidence type="ECO:0000256" key="1">
    <source>
        <dbReference type="SAM" id="MobiDB-lite"/>
    </source>
</evidence>
<dbReference type="Pfam" id="PF00425">
    <property type="entry name" value="Chorismate_bind"/>
    <property type="match status" value="1"/>
</dbReference>
<dbReference type="InterPro" id="IPR029062">
    <property type="entry name" value="Class_I_gatase-like"/>
</dbReference>
<evidence type="ECO:0000259" key="3">
    <source>
        <dbReference type="Pfam" id="PF00425"/>
    </source>
</evidence>
<dbReference type="VEuPathDB" id="FungiDB:MAPG_11918"/>
<dbReference type="InterPro" id="IPR005801">
    <property type="entry name" value="ADC_synthase"/>
</dbReference>
<protein>
    <submittedName>
        <fullName evidence="5">Aminodeoxychorismate synthase</fullName>
    </submittedName>
</protein>
<feature type="domain" description="Glutamine amidotransferase" evidence="2">
    <location>
        <begin position="85"/>
        <end position="126"/>
    </location>
</feature>
<evidence type="ECO:0000313" key="7">
    <source>
        <dbReference type="Proteomes" id="UP000011715"/>
    </source>
</evidence>
<dbReference type="SUPFAM" id="SSF52317">
    <property type="entry name" value="Class I glutamine amidotransferase-like"/>
    <property type="match status" value="1"/>
</dbReference>
<reference evidence="7" key="1">
    <citation type="submission" date="2010-05" db="EMBL/GenBank/DDBJ databases">
        <title>The genome sequence of Magnaporthe poae strain ATCC 64411.</title>
        <authorList>
            <person name="Ma L.-J."/>
            <person name="Dead R."/>
            <person name="Young S."/>
            <person name="Zeng Q."/>
            <person name="Koehrsen M."/>
            <person name="Alvarado L."/>
            <person name="Berlin A."/>
            <person name="Chapman S.B."/>
            <person name="Chen Z."/>
            <person name="Freedman E."/>
            <person name="Gellesch M."/>
            <person name="Goldberg J."/>
            <person name="Griggs A."/>
            <person name="Gujja S."/>
            <person name="Heilman E.R."/>
            <person name="Heiman D."/>
            <person name="Hepburn T."/>
            <person name="Howarth C."/>
            <person name="Jen D."/>
            <person name="Larson L."/>
            <person name="Mehta T."/>
            <person name="Neiman D."/>
            <person name="Pearson M."/>
            <person name="Roberts A."/>
            <person name="Saif S."/>
            <person name="Shea T."/>
            <person name="Shenoy N."/>
            <person name="Sisk P."/>
            <person name="Stolte C."/>
            <person name="Sykes S."/>
            <person name="Walk T."/>
            <person name="White J."/>
            <person name="Yandava C."/>
            <person name="Haas B."/>
            <person name="Nusbaum C."/>
            <person name="Birren B."/>
        </authorList>
    </citation>
    <scope>NUCLEOTIDE SEQUENCE [LARGE SCALE GENOMIC DNA]</scope>
    <source>
        <strain evidence="7">ATCC 64411 / 73-15</strain>
    </source>
</reference>
<dbReference type="OMA" id="EGPETHE"/>
<dbReference type="EMBL" id="GL877040">
    <property type="protein sequence ID" value="KLU92975.1"/>
    <property type="molecule type" value="Genomic_DNA"/>
</dbReference>
<dbReference type="PANTHER" id="PTHR11236">
    <property type="entry name" value="AMINOBENZOATE/ANTHRANILATE SYNTHASE"/>
    <property type="match status" value="1"/>
</dbReference>
<dbReference type="EMBL" id="ADBL01002972">
    <property type="status" value="NOT_ANNOTATED_CDS"/>
    <property type="molecule type" value="Genomic_DNA"/>
</dbReference>
<dbReference type="InterPro" id="IPR006805">
    <property type="entry name" value="Anth_synth_I_N"/>
</dbReference>
<dbReference type="Pfam" id="PF00117">
    <property type="entry name" value="GATase"/>
    <property type="match status" value="1"/>
</dbReference>
<dbReference type="GO" id="GO:0046820">
    <property type="term" value="F:4-amino-4-deoxychorismate synthase activity"/>
    <property type="evidence" value="ECO:0007669"/>
    <property type="project" value="TreeGrafter"/>
</dbReference>
<dbReference type="InterPro" id="IPR015890">
    <property type="entry name" value="Chorismate_C"/>
</dbReference>
<dbReference type="EnsemblFungi" id="MAPG_11918T0">
    <property type="protein sequence ID" value="MAPG_11918T0"/>
    <property type="gene ID" value="MAPG_11918"/>
</dbReference>
<dbReference type="Proteomes" id="UP000011715">
    <property type="component" value="Unassembled WGS sequence"/>
</dbReference>
<feature type="domain" description="Chorismate-utilising enzyme C-terminal" evidence="3">
    <location>
        <begin position="500"/>
        <end position="763"/>
    </location>
</feature>
<sequence>MVRPIEHRGLLKDDGGDIFTDVGEFRATLYHSLCADVGQDTVPEAEWRRGVGKWKTTTSSEKSELVPLAWVEEPCDSSNNSSGENGPERVLMAVRHRTRPFWGLQYHPESVCTELEGAKVVANWFREAIAWNEACGRIIDRRSDILARRSRRASLLSQILPPVPAAVTEQHQKKQPSWRSHALGFRHSTDSIPLPVGVSVVDIVEGLGQAAGGEQQIVLDSATASSSGGAPDIRGRYSIVALDVPEALRLEHHVGDRHLTAILPPAAGAVPSSSARSREEVPLGDHRSIWHFLAAFHEARRLPRGGEDGGQVRSPSPAGDLPFMGGFMGFVTYEQGLSDINVAFPTDRGHHRPDVCLSWVTRSVVIDHAKRVLHIQHLHDPATKGQAWVDSVIKTLRASPRWRHPSGGGDTTDESHQQQPRMRRGSKPDPASRVLFGVSSITKPGAEAYEAKVETCQDYIAAGESYELCLTDQTVVRRRRVSGSWPDTTATAVGDNVTVAVRAQKKRRRSSLTCSSTIITASSPPSSSWQLFRALRSRQPVPFASYLRLGGATLVSSSPERFLQYDERGLCSMRPMKGTVRKSAATAPTLADAERILHVPKEEAENLMIVDLVRHDLHGICGAGNVAARDLMRVEEYRSVFQMTTVVEGQLPSPDGQGKERERYTGLDVLAASLPPGSMTGAPKKRSCEILHEIEGRVERSLYSGVVGYMCVSGRGDWSVTIRSMFRWDDDDDAGEEIWRIGAGGAVTILSTPQGEREEMFVKLAGPLGIFACQE</sequence>
<proteinExistence type="predicted"/>
<dbReference type="AlphaFoldDB" id="A0A0C4EGH4"/>
<accession>A0A0C4EGH4</accession>
<dbReference type="GO" id="GO:0000162">
    <property type="term" value="P:L-tryptophan biosynthetic process"/>
    <property type="evidence" value="ECO:0007669"/>
    <property type="project" value="TreeGrafter"/>
</dbReference>
<organism evidence="6 7">
    <name type="scientific">Magnaporthiopsis poae (strain ATCC 64411 / 73-15)</name>
    <name type="common">Kentucky bluegrass fungus</name>
    <name type="synonym">Magnaporthe poae</name>
    <dbReference type="NCBI Taxonomy" id="644358"/>
    <lineage>
        <taxon>Eukaryota</taxon>
        <taxon>Fungi</taxon>
        <taxon>Dikarya</taxon>
        <taxon>Ascomycota</taxon>
        <taxon>Pezizomycotina</taxon>
        <taxon>Sordariomycetes</taxon>
        <taxon>Sordariomycetidae</taxon>
        <taxon>Magnaporthales</taxon>
        <taxon>Magnaporthaceae</taxon>
        <taxon>Magnaporthiopsis</taxon>
    </lineage>
</organism>